<dbReference type="AlphaFoldDB" id="A0A0F9J6A6"/>
<evidence type="ECO:0000259" key="6">
    <source>
        <dbReference type="SMART" id="SM00852"/>
    </source>
</evidence>
<dbReference type="SUPFAM" id="SSF52540">
    <property type="entry name" value="P-loop containing nucleoside triphosphate hydrolases"/>
    <property type="match status" value="1"/>
</dbReference>
<dbReference type="EMBL" id="LAZR01017199">
    <property type="protein sequence ID" value="KKM01431.1"/>
    <property type="molecule type" value="Genomic_DNA"/>
</dbReference>
<evidence type="ECO:0000256" key="2">
    <source>
        <dbReference type="ARBA" id="ARBA00022801"/>
    </source>
</evidence>
<feature type="non-terminal residue" evidence="7">
    <location>
        <position position="1"/>
    </location>
</feature>
<dbReference type="GO" id="GO:0016787">
    <property type="term" value="F:hydrolase activity"/>
    <property type="evidence" value="ECO:0007669"/>
    <property type="project" value="UniProtKB-KW"/>
</dbReference>
<dbReference type="GO" id="GO:0005829">
    <property type="term" value="C:cytosol"/>
    <property type="evidence" value="ECO:0007669"/>
    <property type="project" value="TreeGrafter"/>
</dbReference>
<dbReference type="InterPro" id="IPR001453">
    <property type="entry name" value="MoaB/Mog_dom"/>
</dbReference>
<dbReference type="Gene3D" id="2.40.340.10">
    <property type="entry name" value="MoeA, C-terminal, domain IV"/>
    <property type="match status" value="1"/>
</dbReference>
<dbReference type="InterPro" id="IPR008284">
    <property type="entry name" value="MoCF_biosynth_CS"/>
</dbReference>
<dbReference type="Gene3D" id="3.40.980.10">
    <property type="entry name" value="MoaB/Mog-like domain"/>
    <property type="match status" value="1"/>
</dbReference>
<dbReference type="GO" id="GO:0006777">
    <property type="term" value="P:Mo-molybdopterin cofactor biosynthetic process"/>
    <property type="evidence" value="ECO:0007669"/>
    <property type="project" value="UniProtKB-KW"/>
</dbReference>
<dbReference type="InterPro" id="IPR038987">
    <property type="entry name" value="MoeA-like"/>
</dbReference>
<gene>
    <name evidence="7" type="ORF">LCGC14_1794490</name>
</gene>
<organism evidence="7">
    <name type="scientific">marine sediment metagenome</name>
    <dbReference type="NCBI Taxonomy" id="412755"/>
    <lineage>
        <taxon>unclassified sequences</taxon>
        <taxon>metagenomes</taxon>
        <taxon>ecological metagenomes</taxon>
    </lineage>
</organism>
<dbReference type="SUPFAM" id="SSF63867">
    <property type="entry name" value="MoeA C-terminal domain-like"/>
    <property type="match status" value="1"/>
</dbReference>
<accession>A0A0F9J6A6</accession>
<dbReference type="InterPro" id="IPR014016">
    <property type="entry name" value="UvrD-like_ATP-bd"/>
</dbReference>
<dbReference type="InterPro" id="IPR027417">
    <property type="entry name" value="P-loop_NTPase"/>
</dbReference>
<dbReference type="Pfam" id="PF00580">
    <property type="entry name" value="UvrD-helicase"/>
    <property type="match status" value="1"/>
</dbReference>
<evidence type="ECO:0000256" key="1">
    <source>
        <dbReference type="ARBA" id="ARBA00022741"/>
    </source>
</evidence>
<keyword evidence="4" id="KW-0067">ATP-binding</keyword>
<dbReference type="Pfam" id="PF03454">
    <property type="entry name" value="MoeA_C"/>
    <property type="match status" value="1"/>
</dbReference>
<evidence type="ECO:0000256" key="5">
    <source>
        <dbReference type="ARBA" id="ARBA00023150"/>
    </source>
</evidence>
<dbReference type="GO" id="GO:0061599">
    <property type="term" value="F:molybdopterin molybdotransferase activity"/>
    <property type="evidence" value="ECO:0007669"/>
    <property type="project" value="TreeGrafter"/>
</dbReference>
<evidence type="ECO:0000256" key="4">
    <source>
        <dbReference type="ARBA" id="ARBA00022840"/>
    </source>
</evidence>
<evidence type="ECO:0000256" key="3">
    <source>
        <dbReference type="ARBA" id="ARBA00022806"/>
    </source>
</evidence>
<comment type="caution">
    <text evidence="7">The sequence shown here is derived from an EMBL/GenBank/DDBJ whole genome shotgun (WGS) entry which is preliminary data.</text>
</comment>
<dbReference type="InterPro" id="IPR036425">
    <property type="entry name" value="MoaB/Mog-like_dom_sf"/>
</dbReference>
<dbReference type="SMART" id="SM00852">
    <property type="entry name" value="MoCF_biosynth"/>
    <property type="match status" value="1"/>
</dbReference>
<keyword evidence="3" id="KW-0347">Helicase</keyword>
<proteinExistence type="predicted"/>
<dbReference type="Pfam" id="PF00994">
    <property type="entry name" value="MoCF_biosynth"/>
    <property type="match status" value="1"/>
</dbReference>
<dbReference type="PANTHER" id="PTHR10192:SF5">
    <property type="entry name" value="GEPHYRIN"/>
    <property type="match status" value="1"/>
</dbReference>
<evidence type="ECO:0000313" key="7">
    <source>
        <dbReference type="EMBL" id="KKM01431.1"/>
    </source>
</evidence>
<keyword evidence="1" id="KW-0547">Nucleotide-binding</keyword>
<keyword evidence="2" id="KW-0378">Hydrolase</keyword>
<dbReference type="InterPro" id="IPR036688">
    <property type="entry name" value="MoeA_C_domain_IV_sf"/>
</dbReference>
<keyword evidence="5" id="KW-0501">Molybdenum cofactor biosynthesis</keyword>
<feature type="domain" description="MoaB/Mog" evidence="6">
    <location>
        <begin position="30"/>
        <end position="163"/>
    </location>
</feature>
<dbReference type="InterPro" id="IPR005111">
    <property type="entry name" value="MoeA_C_domain_IV"/>
</dbReference>
<protein>
    <recommendedName>
        <fullName evidence="6">MoaB/Mog domain-containing protein</fullName>
    </recommendedName>
</protein>
<dbReference type="PROSITE" id="PS01079">
    <property type="entry name" value="MOCF_BIOSYNTHESIS_2"/>
    <property type="match status" value="1"/>
</dbReference>
<dbReference type="GO" id="GO:0005524">
    <property type="term" value="F:ATP binding"/>
    <property type="evidence" value="ECO:0007669"/>
    <property type="project" value="UniProtKB-KW"/>
</dbReference>
<sequence length="269" mass="29866">VSAGAGSGKTRVLVERFCRLVREEKADPGEILTVTFTEKAAKEMKGRIVSRFRKWVADSGDERFEQVARDVEADLRQKVRLAVDADMLITSAGVSRGDLDLIKPLLERTGTIHFGRIMMKPGKPLAFGCFQKGGRRVPHIGLPGNPVSSMVTFELFARPAMMKMMGKADWQRPMVKAVAEERIVNRGDPRRLYARCIVRERDGRYYASLTGPQGSGMLTSMVHANALTVIPPEVDEIQPGEEIDVIMLDWSHGEEWGTVYPAPEEGEPG</sequence>
<name>A0A0F9J6A6_9ZZZZ</name>
<reference evidence="7" key="1">
    <citation type="journal article" date="2015" name="Nature">
        <title>Complex archaea that bridge the gap between prokaryotes and eukaryotes.</title>
        <authorList>
            <person name="Spang A."/>
            <person name="Saw J.H."/>
            <person name="Jorgensen S.L."/>
            <person name="Zaremba-Niedzwiedzka K."/>
            <person name="Martijn J."/>
            <person name="Lind A.E."/>
            <person name="van Eijk R."/>
            <person name="Schleper C."/>
            <person name="Guy L."/>
            <person name="Ettema T.J."/>
        </authorList>
    </citation>
    <scope>NUCLEOTIDE SEQUENCE</scope>
</reference>
<dbReference type="SUPFAM" id="SSF53218">
    <property type="entry name" value="Molybdenum cofactor biosynthesis proteins"/>
    <property type="match status" value="1"/>
</dbReference>
<dbReference type="GO" id="GO:0004386">
    <property type="term" value="F:helicase activity"/>
    <property type="evidence" value="ECO:0007669"/>
    <property type="project" value="UniProtKB-KW"/>
</dbReference>
<dbReference type="PANTHER" id="PTHR10192">
    <property type="entry name" value="MOLYBDOPTERIN BIOSYNTHESIS PROTEIN"/>
    <property type="match status" value="1"/>
</dbReference>